<gene>
    <name evidence="2" type="ORF">EZV62_010864</name>
</gene>
<dbReference type="OrthoDB" id="5554229at2759"/>
<evidence type="ECO:0000259" key="1">
    <source>
        <dbReference type="PROSITE" id="PS50013"/>
    </source>
</evidence>
<dbReference type="Proteomes" id="UP000323000">
    <property type="component" value="Chromosome 4"/>
</dbReference>
<dbReference type="InterPro" id="IPR056924">
    <property type="entry name" value="SH3_Tf2-1"/>
</dbReference>
<keyword evidence="3" id="KW-1185">Reference proteome</keyword>
<protein>
    <recommendedName>
        <fullName evidence="1">Chromo domain-containing protein</fullName>
    </recommendedName>
</protein>
<proteinExistence type="predicted"/>
<comment type="caution">
    <text evidence="2">The sequence shown here is derived from an EMBL/GenBank/DDBJ whole genome shotgun (WGS) entry which is preliminary data.</text>
</comment>
<evidence type="ECO:0000313" key="2">
    <source>
        <dbReference type="EMBL" id="TXG63870.1"/>
    </source>
</evidence>
<dbReference type="Gene3D" id="2.40.50.40">
    <property type="match status" value="1"/>
</dbReference>
<dbReference type="InterPro" id="IPR000953">
    <property type="entry name" value="Chromo/chromo_shadow_dom"/>
</dbReference>
<feature type="domain" description="Chromo" evidence="1">
    <location>
        <begin position="25"/>
        <end position="77"/>
    </location>
</feature>
<accession>A0A5C7I3R7</accession>
<organism evidence="2 3">
    <name type="scientific">Acer yangbiense</name>
    <dbReference type="NCBI Taxonomy" id="1000413"/>
    <lineage>
        <taxon>Eukaryota</taxon>
        <taxon>Viridiplantae</taxon>
        <taxon>Streptophyta</taxon>
        <taxon>Embryophyta</taxon>
        <taxon>Tracheophyta</taxon>
        <taxon>Spermatophyta</taxon>
        <taxon>Magnoliopsida</taxon>
        <taxon>eudicotyledons</taxon>
        <taxon>Gunneridae</taxon>
        <taxon>Pentapetalae</taxon>
        <taxon>rosids</taxon>
        <taxon>malvids</taxon>
        <taxon>Sapindales</taxon>
        <taxon>Sapindaceae</taxon>
        <taxon>Hippocastanoideae</taxon>
        <taxon>Acereae</taxon>
        <taxon>Acer</taxon>
    </lineage>
</organism>
<evidence type="ECO:0000313" key="3">
    <source>
        <dbReference type="Proteomes" id="UP000323000"/>
    </source>
</evidence>
<dbReference type="SUPFAM" id="SSF54160">
    <property type="entry name" value="Chromo domain-like"/>
    <property type="match status" value="1"/>
</dbReference>
<dbReference type="AlphaFoldDB" id="A0A5C7I3R7"/>
<dbReference type="InterPro" id="IPR023780">
    <property type="entry name" value="Chromo_domain"/>
</dbReference>
<dbReference type="Pfam" id="PF00385">
    <property type="entry name" value="Chromo"/>
    <property type="match status" value="1"/>
</dbReference>
<sequence length="77" mass="8863">MGAVSYKLELPSESKIHPVFHVSLLKKKAVLDRRQRKYEDEILIHWKGLSPAEATWENLAAMQKQFPSQGLKVKADF</sequence>
<dbReference type="EMBL" id="VAHF01000004">
    <property type="protein sequence ID" value="TXG63870.1"/>
    <property type="molecule type" value="Genomic_DNA"/>
</dbReference>
<dbReference type="Pfam" id="PF24626">
    <property type="entry name" value="SH3_Tf2-1"/>
    <property type="match status" value="1"/>
</dbReference>
<dbReference type="PROSITE" id="PS50013">
    <property type="entry name" value="CHROMO_2"/>
    <property type="match status" value="1"/>
</dbReference>
<dbReference type="InterPro" id="IPR016197">
    <property type="entry name" value="Chromo-like_dom_sf"/>
</dbReference>
<reference evidence="3" key="1">
    <citation type="journal article" date="2019" name="Gigascience">
        <title>De novo genome assembly of the endangered Acer yangbiense, a plant species with extremely small populations endemic to Yunnan Province, China.</title>
        <authorList>
            <person name="Yang J."/>
            <person name="Wariss H.M."/>
            <person name="Tao L."/>
            <person name="Zhang R."/>
            <person name="Yun Q."/>
            <person name="Hollingsworth P."/>
            <person name="Dao Z."/>
            <person name="Luo G."/>
            <person name="Guo H."/>
            <person name="Ma Y."/>
            <person name="Sun W."/>
        </authorList>
    </citation>
    <scope>NUCLEOTIDE SEQUENCE [LARGE SCALE GENOMIC DNA]</scope>
    <source>
        <strain evidence="3">cv. Malutang</strain>
    </source>
</reference>
<name>A0A5C7I3R7_9ROSI</name>